<accession>A0AA39QNQ3</accession>
<proteinExistence type="predicted"/>
<gene>
    <name evidence="1" type="ORF">EDD18DRAFT_1343980</name>
</gene>
<evidence type="ECO:0000313" key="2">
    <source>
        <dbReference type="Proteomes" id="UP001175228"/>
    </source>
</evidence>
<keyword evidence="2" id="KW-1185">Reference proteome</keyword>
<dbReference type="Proteomes" id="UP001175228">
    <property type="component" value="Unassembled WGS sequence"/>
</dbReference>
<reference evidence="1" key="1">
    <citation type="submission" date="2023-06" db="EMBL/GenBank/DDBJ databases">
        <authorList>
            <consortium name="Lawrence Berkeley National Laboratory"/>
            <person name="Ahrendt S."/>
            <person name="Sahu N."/>
            <person name="Indic B."/>
            <person name="Wong-Bajracharya J."/>
            <person name="Merenyi Z."/>
            <person name="Ke H.-M."/>
            <person name="Monk M."/>
            <person name="Kocsube S."/>
            <person name="Drula E."/>
            <person name="Lipzen A."/>
            <person name="Balint B."/>
            <person name="Henrissat B."/>
            <person name="Andreopoulos B."/>
            <person name="Martin F.M."/>
            <person name="Harder C.B."/>
            <person name="Rigling D."/>
            <person name="Ford K.L."/>
            <person name="Foster G.D."/>
            <person name="Pangilinan J."/>
            <person name="Papanicolaou A."/>
            <person name="Barry K."/>
            <person name="LaButti K."/>
            <person name="Viragh M."/>
            <person name="Koriabine M."/>
            <person name="Yan M."/>
            <person name="Riley R."/>
            <person name="Champramary S."/>
            <person name="Plett K.L."/>
            <person name="Tsai I.J."/>
            <person name="Slot J."/>
            <person name="Sipos G."/>
            <person name="Plett J."/>
            <person name="Nagy L.G."/>
            <person name="Grigoriev I.V."/>
        </authorList>
    </citation>
    <scope>NUCLEOTIDE SEQUENCE</scope>
    <source>
        <strain evidence="1">HWK02</strain>
    </source>
</reference>
<protein>
    <submittedName>
        <fullName evidence="1">Uncharacterized protein</fullName>
    </submittedName>
</protein>
<evidence type="ECO:0000313" key="1">
    <source>
        <dbReference type="EMBL" id="KAK0505161.1"/>
    </source>
</evidence>
<dbReference type="EMBL" id="JAUEPU010000002">
    <property type="protein sequence ID" value="KAK0505161.1"/>
    <property type="molecule type" value="Genomic_DNA"/>
</dbReference>
<name>A0AA39QNQ3_9AGAR</name>
<dbReference type="AlphaFoldDB" id="A0AA39QNQ3"/>
<comment type="caution">
    <text evidence="1">The sequence shown here is derived from an EMBL/GenBank/DDBJ whole genome shotgun (WGS) entry which is preliminary data.</text>
</comment>
<sequence length="107" mass="12100">MAALHVRRANLEIQMRPRKAGELTPNSTAAAIKFATREVIISPSTPEEGRDRPDAIHETTHMDLALQNKIDTDRGKKACHRLRKLFALWTQAQRVARMFKRLAKDGG</sequence>
<organism evidence="1 2">
    <name type="scientific">Armillaria luteobubalina</name>
    <dbReference type="NCBI Taxonomy" id="153913"/>
    <lineage>
        <taxon>Eukaryota</taxon>
        <taxon>Fungi</taxon>
        <taxon>Dikarya</taxon>
        <taxon>Basidiomycota</taxon>
        <taxon>Agaricomycotina</taxon>
        <taxon>Agaricomycetes</taxon>
        <taxon>Agaricomycetidae</taxon>
        <taxon>Agaricales</taxon>
        <taxon>Marasmiineae</taxon>
        <taxon>Physalacriaceae</taxon>
        <taxon>Armillaria</taxon>
    </lineage>
</organism>